<evidence type="ECO:0000313" key="7">
    <source>
        <dbReference type="Proteomes" id="UP001151760"/>
    </source>
</evidence>
<reference evidence="6" key="2">
    <citation type="submission" date="2022-01" db="EMBL/GenBank/DDBJ databases">
        <authorList>
            <person name="Yamashiro T."/>
            <person name="Shiraishi A."/>
            <person name="Satake H."/>
            <person name="Nakayama K."/>
        </authorList>
    </citation>
    <scope>NUCLEOTIDE SEQUENCE</scope>
</reference>
<keyword evidence="3" id="KW-0328">Glycosyltransferase</keyword>
<dbReference type="EMBL" id="BQNB010018416">
    <property type="protein sequence ID" value="GJT74152.1"/>
    <property type="molecule type" value="Genomic_DNA"/>
</dbReference>
<evidence type="ECO:0000256" key="4">
    <source>
        <dbReference type="RuleBase" id="RU362057"/>
    </source>
</evidence>
<keyword evidence="7" id="KW-1185">Reference proteome</keyword>
<comment type="similarity">
    <text evidence="1 3">Belongs to the UDP-glycosyltransferase family.</text>
</comment>
<dbReference type="Gene3D" id="3.40.50.2000">
    <property type="entry name" value="Glycogen Phosphorylase B"/>
    <property type="match status" value="2"/>
</dbReference>
<dbReference type="SUPFAM" id="SSF53756">
    <property type="entry name" value="UDP-Glycosyltransferase/glycogen phosphorylase"/>
    <property type="match status" value="1"/>
</dbReference>
<gene>
    <name evidence="6" type="ORF">Tco_1040877</name>
</gene>
<evidence type="ECO:0000256" key="3">
    <source>
        <dbReference type="RuleBase" id="RU003718"/>
    </source>
</evidence>
<keyword evidence="2 3" id="KW-0808">Transferase</keyword>
<feature type="region of interest" description="Disordered" evidence="5">
    <location>
        <begin position="1"/>
        <end position="40"/>
    </location>
</feature>
<feature type="compositionally biased region" description="Low complexity" evidence="5">
    <location>
        <begin position="9"/>
        <end position="26"/>
    </location>
</feature>
<dbReference type="PANTHER" id="PTHR48047">
    <property type="entry name" value="GLYCOSYLTRANSFERASE"/>
    <property type="match status" value="1"/>
</dbReference>
<dbReference type="InterPro" id="IPR035595">
    <property type="entry name" value="UDP_glycos_trans_CS"/>
</dbReference>
<evidence type="ECO:0000256" key="2">
    <source>
        <dbReference type="ARBA" id="ARBA00022679"/>
    </source>
</evidence>
<accession>A0ABQ5GGZ5</accession>
<dbReference type="PANTHER" id="PTHR48047:SF60">
    <property type="entry name" value="GLYCOSYLTRANSFERASE"/>
    <property type="match status" value="1"/>
</dbReference>
<protein>
    <recommendedName>
        <fullName evidence="4">Glycosyltransferase</fullName>
        <ecNumber evidence="4">2.4.1.-</ecNumber>
    </recommendedName>
</protein>
<dbReference type="PROSITE" id="PS00375">
    <property type="entry name" value="UDPGT"/>
    <property type="match status" value="1"/>
</dbReference>
<reference evidence="6" key="1">
    <citation type="journal article" date="2022" name="Int. J. Mol. Sci.">
        <title>Draft Genome of Tanacetum Coccineum: Genomic Comparison of Closely Related Tanacetum-Family Plants.</title>
        <authorList>
            <person name="Yamashiro T."/>
            <person name="Shiraishi A."/>
            <person name="Nakayama K."/>
            <person name="Satake H."/>
        </authorList>
    </citation>
    <scope>NUCLEOTIDE SEQUENCE</scope>
</reference>
<comment type="caution">
    <text evidence="6">The sequence shown here is derived from an EMBL/GenBank/DDBJ whole genome shotgun (WGS) entry which is preliminary data.</text>
</comment>
<dbReference type="CDD" id="cd03784">
    <property type="entry name" value="GT1_Gtf-like"/>
    <property type="match status" value="1"/>
</dbReference>
<sequence length="597" mass="67369">MAPKRTTRSTRVPPVTPAPNTTINPGTTPPPVTNPTTTTSVTSAQLQAMIDEGVTAVLAARATTRNDDDSHTSETGVRRKNHLFRCFPERGLDKIEKVCLGCPTLIRLSVVASKPKIMQESYEMATEMMYRRINTWPERQTENKRKFEDRVLEITKTNNNKRQKHAGLMLRERIELKLPLAEVGLPEGSENYDTIRHSEVLDKLMFATDLIEEPAEDMLRGLCPPPDCIISDFFLPWTSDVARRFNIPWLMFNGLGCFCLVSMHVVFTSKILEGIESDTERFVVPGFPGRFKVTKLQIIGSSKEDFTDKKGFMFRAIEAENAVHGIIVHTFEELEPEYVKELSNSKAKKVWCIGPVTLSNKDNLDIAERGNNKAAIDKHDCLKWLDEREPGSVLFVCLGSLARVSTQQAIELGLGLKSTNKQFIWCVRNKSKELQKWFVEEGYEERVKDRGLIVHGWSPQVLILSHQAIGGFLTHCGWNSSLETISAGVPVVTWPFFEDQFVNETFMVEILKVGVRIGVEIPVPFGDEYKYDVLVKKEDVKIAVECLMDKDDEEANQRRKRASELAEKAKRAMAEGGSSYVNVSSLIQDIETFGAQH</sequence>
<evidence type="ECO:0000313" key="6">
    <source>
        <dbReference type="EMBL" id="GJT74152.1"/>
    </source>
</evidence>
<dbReference type="Pfam" id="PF00201">
    <property type="entry name" value="UDPGT"/>
    <property type="match status" value="1"/>
</dbReference>
<dbReference type="InterPro" id="IPR002213">
    <property type="entry name" value="UDP_glucos_trans"/>
</dbReference>
<name>A0ABQ5GGZ5_9ASTR</name>
<organism evidence="6 7">
    <name type="scientific">Tanacetum coccineum</name>
    <dbReference type="NCBI Taxonomy" id="301880"/>
    <lineage>
        <taxon>Eukaryota</taxon>
        <taxon>Viridiplantae</taxon>
        <taxon>Streptophyta</taxon>
        <taxon>Embryophyta</taxon>
        <taxon>Tracheophyta</taxon>
        <taxon>Spermatophyta</taxon>
        <taxon>Magnoliopsida</taxon>
        <taxon>eudicotyledons</taxon>
        <taxon>Gunneridae</taxon>
        <taxon>Pentapetalae</taxon>
        <taxon>asterids</taxon>
        <taxon>campanulids</taxon>
        <taxon>Asterales</taxon>
        <taxon>Asteraceae</taxon>
        <taxon>Asteroideae</taxon>
        <taxon>Anthemideae</taxon>
        <taxon>Anthemidinae</taxon>
        <taxon>Tanacetum</taxon>
    </lineage>
</organism>
<evidence type="ECO:0000256" key="1">
    <source>
        <dbReference type="ARBA" id="ARBA00009995"/>
    </source>
</evidence>
<proteinExistence type="inferred from homology"/>
<dbReference type="EC" id="2.4.1.-" evidence="4"/>
<evidence type="ECO:0000256" key="5">
    <source>
        <dbReference type="SAM" id="MobiDB-lite"/>
    </source>
</evidence>
<dbReference type="Proteomes" id="UP001151760">
    <property type="component" value="Unassembled WGS sequence"/>
</dbReference>